<proteinExistence type="predicted"/>
<sequence length="117" mass="13482">MPLPLPLSFTSSSHPLTLSHVNFKLSTFFLLENSRPPQRRLFHPLPYGHHPRRHAYLDPCLCMPCMWKLLACDPWRILGSLRGARRVSKQTPQGTTFLLHVNHPRDHVASKIMAIKI</sequence>
<dbReference type="EMBL" id="JAYKXN010000004">
    <property type="protein sequence ID" value="KAK7293166.1"/>
    <property type="molecule type" value="Genomic_DNA"/>
</dbReference>
<evidence type="ECO:0000313" key="2">
    <source>
        <dbReference type="Proteomes" id="UP001359559"/>
    </source>
</evidence>
<organism evidence="1 2">
    <name type="scientific">Clitoria ternatea</name>
    <name type="common">Butterfly pea</name>
    <dbReference type="NCBI Taxonomy" id="43366"/>
    <lineage>
        <taxon>Eukaryota</taxon>
        <taxon>Viridiplantae</taxon>
        <taxon>Streptophyta</taxon>
        <taxon>Embryophyta</taxon>
        <taxon>Tracheophyta</taxon>
        <taxon>Spermatophyta</taxon>
        <taxon>Magnoliopsida</taxon>
        <taxon>eudicotyledons</taxon>
        <taxon>Gunneridae</taxon>
        <taxon>Pentapetalae</taxon>
        <taxon>rosids</taxon>
        <taxon>fabids</taxon>
        <taxon>Fabales</taxon>
        <taxon>Fabaceae</taxon>
        <taxon>Papilionoideae</taxon>
        <taxon>50 kb inversion clade</taxon>
        <taxon>NPAAA clade</taxon>
        <taxon>indigoferoid/millettioid clade</taxon>
        <taxon>Phaseoleae</taxon>
        <taxon>Clitoria</taxon>
    </lineage>
</organism>
<protein>
    <submittedName>
        <fullName evidence="1">Uncharacterized protein</fullName>
    </submittedName>
</protein>
<dbReference type="Proteomes" id="UP001359559">
    <property type="component" value="Unassembled WGS sequence"/>
</dbReference>
<accession>A0AAN9PCJ0</accession>
<name>A0AAN9PCJ0_CLITE</name>
<reference evidence="1 2" key="1">
    <citation type="submission" date="2024-01" db="EMBL/GenBank/DDBJ databases">
        <title>The genomes of 5 underutilized Papilionoideae crops provide insights into root nodulation and disease resistance.</title>
        <authorList>
            <person name="Yuan L."/>
        </authorList>
    </citation>
    <scope>NUCLEOTIDE SEQUENCE [LARGE SCALE GENOMIC DNA]</scope>
    <source>
        <strain evidence="1">LY-2023</strain>
        <tissue evidence="1">Leaf</tissue>
    </source>
</reference>
<gene>
    <name evidence="1" type="ORF">RJT34_16028</name>
</gene>
<comment type="caution">
    <text evidence="1">The sequence shown here is derived from an EMBL/GenBank/DDBJ whole genome shotgun (WGS) entry which is preliminary data.</text>
</comment>
<keyword evidence="2" id="KW-1185">Reference proteome</keyword>
<dbReference type="AlphaFoldDB" id="A0AAN9PCJ0"/>
<evidence type="ECO:0000313" key="1">
    <source>
        <dbReference type="EMBL" id="KAK7293166.1"/>
    </source>
</evidence>